<dbReference type="EMBL" id="CP061538">
    <property type="protein sequence ID" value="QNV40712.1"/>
    <property type="molecule type" value="Genomic_DNA"/>
</dbReference>
<name>A0A7H2BM16_9MICC</name>
<proteinExistence type="inferred from homology"/>
<gene>
    <name evidence="5" type="ORF">IDM48_04750</name>
</gene>
<evidence type="ECO:0000256" key="3">
    <source>
        <dbReference type="ARBA" id="ARBA00022679"/>
    </source>
</evidence>
<dbReference type="Pfam" id="PF00535">
    <property type="entry name" value="Glycos_transf_2"/>
    <property type="match status" value="2"/>
</dbReference>
<evidence type="ECO:0000256" key="1">
    <source>
        <dbReference type="ARBA" id="ARBA00006739"/>
    </source>
</evidence>
<comment type="similarity">
    <text evidence="1">Belongs to the glycosyltransferase 2 family.</text>
</comment>
<dbReference type="Gene3D" id="3.90.550.10">
    <property type="entry name" value="Spore Coat Polysaccharide Biosynthesis Protein SpsA, Chain A"/>
    <property type="match status" value="2"/>
</dbReference>
<dbReference type="AlphaFoldDB" id="A0A7H2BM16"/>
<dbReference type="PANTHER" id="PTHR43685">
    <property type="entry name" value="GLYCOSYLTRANSFERASE"/>
    <property type="match status" value="1"/>
</dbReference>
<dbReference type="PANTHER" id="PTHR43685:SF5">
    <property type="entry name" value="GLYCOSYLTRANSFERASE EPSE-RELATED"/>
    <property type="match status" value="1"/>
</dbReference>
<organism evidence="5 6">
    <name type="scientific">Rothia amarae</name>
    <dbReference type="NCBI Taxonomy" id="169480"/>
    <lineage>
        <taxon>Bacteria</taxon>
        <taxon>Bacillati</taxon>
        <taxon>Actinomycetota</taxon>
        <taxon>Actinomycetes</taxon>
        <taxon>Micrococcales</taxon>
        <taxon>Micrococcaceae</taxon>
        <taxon>Rothia</taxon>
    </lineage>
</organism>
<feature type="domain" description="Glycosyltransferase 2-like" evidence="4">
    <location>
        <begin position="21"/>
        <end position="149"/>
    </location>
</feature>
<dbReference type="InterPro" id="IPR029044">
    <property type="entry name" value="Nucleotide-diphossugar_trans"/>
</dbReference>
<reference evidence="5 6" key="1">
    <citation type="submission" date="2020-09" db="EMBL/GenBank/DDBJ databases">
        <title>Investigation of environmental microbe.</title>
        <authorList>
            <person name="Ou Y."/>
            <person name="Kang Q."/>
        </authorList>
    </citation>
    <scope>NUCLEOTIDE SEQUENCE [LARGE SCALE GENOMIC DNA]</scope>
    <source>
        <strain evidence="5 6">KJZ-9</strain>
    </source>
</reference>
<dbReference type="GO" id="GO:0016740">
    <property type="term" value="F:transferase activity"/>
    <property type="evidence" value="ECO:0007669"/>
    <property type="project" value="UniProtKB-KW"/>
</dbReference>
<dbReference type="InterPro" id="IPR050834">
    <property type="entry name" value="Glycosyltransf_2"/>
</dbReference>
<evidence type="ECO:0000256" key="2">
    <source>
        <dbReference type="ARBA" id="ARBA00022676"/>
    </source>
</evidence>
<keyword evidence="6" id="KW-1185">Reference proteome</keyword>
<dbReference type="KEGG" id="rama:IDM48_04750"/>
<dbReference type="Proteomes" id="UP000516421">
    <property type="component" value="Chromosome"/>
</dbReference>
<keyword evidence="3 5" id="KW-0808">Transferase</keyword>
<evidence type="ECO:0000313" key="5">
    <source>
        <dbReference type="EMBL" id="QNV40712.1"/>
    </source>
</evidence>
<evidence type="ECO:0000259" key="4">
    <source>
        <dbReference type="Pfam" id="PF00535"/>
    </source>
</evidence>
<keyword evidence="2" id="KW-0328">Glycosyltransferase</keyword>
<dbReference type="RefSeq" id="WP_190618321.1">
    <property type="nucleotide sequence ID" value="NZ_CP061538.1"/>
</dbReference>
<dbReference type="InterPro" id="IPR001173">
    <property type="entry name" value="Glyco_trans_2-like"/>
</dbReference>
<evidence type="ECO:0000313" key="6">
    <source>
        <dbReference type="Proteomes" id="UP000516421"/>
    </source>
</evidence>
<protein>
    <submittedName>
        <fullName evidence="5">Glycosyltransferase</fullName>
    </submittedName>
</protein>
<feature type="domain" description="Glycosyltransferase 2-like" evidence="4">
    <location>
        <begin position="344"/>
        <end position="510"/>
    </location>
</feature>
<accession>A0A7H2BM16</accession>
<sequence>MTSPKIQSEMAHEASPRVVAVVVTYNRQELLPVTLKGIASGDQLPAAVVIINNASTDGTAEYLENLEYSLPVDIVNLSKNLGGAGGFTVGIDRALVRHKADLIWVMDDDTEPTESTLSEAVKAWSNYRGAHGEHPAFVASKVEWTDGRDHPMNTMRTKFGASAAEFSRARVVGARPIRSASFVSVMMDATVMRREGLPIADFFIWNDDFEYTTRLAHGRDAIATSQSVVIHHTKSAGNTDFNPGPRFYNDVRNKLWLFCRRRTLTPLEKFLYGGSTLRLWITTVLRTDDKKTYLTYLARGIKDALVPFRSNDEVLRGIYELEFPRFAQQWREQNSQQEENPPFSVLMSTYAQDNPLYLDQAIASNLRDQTVRPHQFVVVADGPLTPELNAILEKWESLAVSEKLTDFTIVRQPENSGLASALNLGLQACKFELVARADSDDISLPERFEEQLEAMAGTNLAVLGSALYEVDASGQKELAVRKATCTSLEIARVLPQRNPIFHPTVMFRKSAVLSVGSYEEVPGAEDYWLWARLNQAGYGLKNLPQPLVKYRTEVGAYTKRGGVQALKQDIQVQKRLYRGHVVSAPRVAQNLLVRSAYRFIPLSLRQKLFRRFFTESSVASNPEQPQSKEK</sequence>
<dbReference type="SUPFAM" id="SSF53448">
    <property type="entry name" value="Nucleotide-diphospho-sugar transferases"/>
    <property type="match status" value="2"/>
</dbReference>